<evidence type="ECO:0000313" key="7">
    <source>
        <dbReference type="Proteomes" id="UP000053611"/>
    </source>
</evidence>
<evidence type="ECO:0000256" key="1">
    <source>
        <dbReference type="ARBA" id="ARBA00022676"/>
    </source>
</evidence>
<keyword evidence="1 4" id="KW-0328">Glycosyltransferase</keyword>
<feature type="site" description="Important for substrate specificity" evidence="4">
    <location>
        <position position="178"/>
    </location>
</feature>
<dbReference type="STRING" id="879819.A0A0J0XT78"/>
<comment type="subcellular location">
    <subcellularLocation>
        <location evidence="4">Cytoplasm</location>
    </subcellularLocation>
    <subcellularLocation>
        <location evidence="4">Nucleus</location>
    </subcellularLocation>
</comment>
<dbReference type="HAMAP" id="MF_01963">
    <property type="entry name" value="MTAP"/>
    <property type="match status" value="1"/>
</dbReference>
<keyword evidence="3 4" id="KW-0660">Purine salvage</keyword>
<keyword evidence="2 4" id="KW-0808">Transferase</keyword>
<comment type="catalytic activity">
    <reaction evidence="4">
        <text>S-methyl-5'-thioadenosine + phosphate = 5-(methylsulfanyl)-alpha-D-ribose 1-phosphate + adenine</text>
        <dbReference type="Rhea" id="RHEA:11852"/>
        <dbReference type="ChEBI" id="CHEBI:16708"/>
        <dbReference type="ChEBI" id="CHEBI:17509"/>
        <dbReference type="ChEBI" id="CHEBI:43474"/>
        <dbReference type="ChEBI" id="CHEBI:58533"/>
        <dbReference type="EC" id="2.4.2.28"/>
    </reaction>
</comment>
<dbReference type="PANTHER" id="PTHR42679">
    <property type="entry name" value="S-METHYL-5'-THIOADENOSINE PHOSPHORYLASE"/>
    <property type="match status" value="1"/>
</dbReference>
<accession>A0A0J0XT78</accession>
<protein>
    <recommendedName>
        <fullName evidence="4">S-methyl-5'-thioadenosine phosphorylase</fullName>
        <ecNumber evidence="4">2.4.2.28</ecNumber>
    </recommendedName>
    <alternativeName>
        <fullName evidence="4">5'-methylthioadenosine phosphorylase</fullName>
        <shortName evidence="4">MTA phosphorylase</shortName>
        <shortName evidence="4">MTAP</shortName>
        <shortName evidence="4">MTAPase</shortName>
    </alternativeName>
</protein>
<feature type="binding site" evidence="4">
    <location>
        <begin position="90"/>
        <end position="91"/>
    </location>
    <ligand>
        <name>phosphate</name>
        <dbReference type="ChEBI" id="CHEBI:43474"/>
    </ligand>
</feature>
<feature type="domain" description="Nucleoside phosphorylase" evidence="5">
    <location>
        <begin position="8"/>
        <end position="255"/>
    </location>
</feature>
<dbReference type="FunFam" id="3.40.50.1580:FF:000008">
    <property type="entry name" value="S-methyl-5'-thioadenosine phosphorylase"/>
    <property type="match status" value="1"/>
</dbReference>
<comment type="pathway">
    <text evidence="4">Amino-acid biosynthesis; L-methionine biosynthesis via salvage pathway; S-methyl-5-thio-alpha-D-ribose 1-phosphate from S-methyl-5'-thioadenosine (phosphorylase route): step 1/1.</text>
</comment>
<proteinExistence type="inferred from homology"/>
<dbReference type="OrthoDB" id="431409at2759"/>
<keyword evidence="7" id="KW-1185">Reference proteome</keyword>
<keyword evidence="4" id="KW-0963">Cytoplasm</keyword>
<dbReference type="GO" id="GO:0019509">
    <property type="term" value="P:L-methionine salvage from methylthioadenosine"/>
    <property type="evidence" value="ECO:0007669"/>
    <property type="project" value="UniProtKB-UniRule"/>
</dbReference>
<comment type="similarity">
    <text evidence="4">Belongs to the PNP/MTAP phosphorylase family. MTAP subfamily.</text>
</comment>
<dbReference type="UniPathway" id="UPA00904">
    <property type="reaction ID" value="UER00873"/>
</dbReference>
<evidence type="ECO:0000256" key="3">
    <source>
        <dbReference type="ARBA" id="ARBA00022726"/>
    </source>
</evidence>
<dbReference type="GO" id="GO:0017061">
    <property type="term" value="F:S-methyl-5-thioadenosine phosphorylase activity"/>
    <property type="evidence" value="ECO:0007669"/>
    <property type="project" value="UniProtKB-UniRule"/>
</dbReference>
<dbReference type="GO" id="GO:0006166">
    <property type="term" value="P:purine ribonucleoside salvage"/>
    <property type="evidence" value="ECO:0007669"/>
    <property type="project" value="UniProtKB-KW"/>
</dbReference>
<evidence type="ECO:0000313" key="6">
    <source>
        <dbReference type="EMBL" id="KLT44293.1"/>
    </source>
</evidence>
<feature type="site" description="Important for substrate specificity" evidence="4">
    <location>
        <position position="233"/>
    </location>
</feature>
<feature type="binding site" evidence="4">
    <location>
        <position position="197"/>
    </location>
    <ligand>
        <name>phosphate</name>
        <dbReference type="ChEBI" id="CHEBI:43474"/>
    </ligand>
</feature>
<feature type="binding site" evidence="4">
    <location>
        <begin position="220"/>
        <end position="222"/>
    </location>
    <ligand>
        <name>substrate</name>
    </ligand>
</feature>
<name>A0A0J0XT78_9TREE</name>
<comment type="function">
    <text evidence="4">Catalyzes the reversible phosphorylation of S-methyl-5'-thioadenosine (MTA) to adenine and 5-methylthioribose-1-phosphate. Involved in the breakdown of MTA, a major by-product of polyamine biosynthesis. Responsible for the first step in the methionine salvage pathway after MTA has been generated from S-adenosylmethionine. Has broad substrate specificity with 6-aminopurine nucleosides as preferred substrates.</text>
</comment>
<feature type="binding site" evidence="4">
    <location>
        <position position="196"/>
    </location>
    <ligand>
        <name>substrate</name>
    </ligand>
</feature>
<evidence type="ECO:0000256" key="2">
    <source>
        <dbReference type="ARBA" id="ARBA00022679"/>
    </source>
</evidence>
<dbReference type="InterPro" id="IPR000845">
    <property type="entry name" value="Nucleoside_phosphorylase_d"/>
</dbReference>
<dbReference type="Proteomes" id="UP000053611">
    <property type="component" value="Unassembled WGS sequence"/>
</dbReference>
<dbReference type="CDD" id="cd09010">
    <property type="entry name" value="MTAP_SsMTAPII_like_MTIP"/>
    <property type="match status" value="1"/>
</dbReference>
<dbReference type="Pfam" id="PF01048">
    <property type="entry name" value="PNP_UDP_1"/>
    <property type="match status" value="1"/>
</dbReference>
<comment type="subunit">
    <text evidence="4">Homotrimer.</text>
</comment>
<feature type="binding site" evidence="4">
    <location>
        <position position="14"/>
    </location>
    <ligand>
        <name>phosphate</name>
        <dbReference type="ChEBI" id="CHEBI:43474"/>
    </ligand>
</feature>
<dbReference type="GO" id="GO:0005829">
    <property type="term" value="C:cytosol"/>
    <property type="evidence" value="ECO:0007669"/>
    <property type="project" value="TreeGrafter"/>
</dbReference>
<dbReference type="PANTHER" id="PTHR42679:SF2">
    <property type="entry name" value="S-METHYL-5'-THIOADENOSINE PHOSPHORYLASE"/>
    <property type="match status" value="1"/>
</dbReference>
<dbReference type="PROSITE" id="PS01240">
    <property type="entry name" value="PNP_MTAP_2"/>
    <property type="match status" value="1"/>
</dbReference>
<dbReference type="SUPFAM" id="SSF53167">
    <property type="entry name" value="Purine and uridine phosphorylases"/>
    <property type="match status" value="1"/>
</dbReference>
<evidence type="ECO:0000259" key="5">
    <source>
        <dbReference type="Pfam" id="PF01048"/>
    </source>
</evidence>
<dbReference type="InterPro" id="IPR010044">
    <property type="entry name" value="MTAP"/>
</dbReference>
<feature type="binding site" evidence="4">
    <location>
        <begin position="57"/>
        <end position="58"/>
    </location>
    <ligand>
        <name>phosphate</name>
        <dbReference type="ChEBI" id="CHEBI:43474"/>
    </ligand>
</feature>
<reference evidence="6 7" key="1">
    <citation type="submission" date="2015-03" db="EMBL/GenBank/DDBJ databases">
        <title>Genomics and transcriptomics of the oil-accumulating basidiomycete yeast T. oleaginosus allow insights into substrate utilization and the diverse evolutionary trajectories of mating systems in fungi.</title>
        <authorList>
            <consortium name="DOE Joint Genome Institute"/>
            <person name="Kourist R."/>
            <person name="Kracht O."/>
            <person name="Bracharz F."/>
            <person name="Lipzen A."/>
            <person name="Nolan M."/>
            <person name="Ohm R."/>
            <person name="Grigoriev I."/>
            <person name="Sun S."/>
            <person name="Heitman J."/>
            <person name="Bruck T."/>
            <person name="Nowrousian M."/>
        </authorList>
    </citation>
    <scope>NUCLEOTIDE SEQUENCE [LARGE SCALE GENOMIC DNA]</scope>
    <source>
        <strain evidence="6 7">IBC0246</strain>
    </source>
</reference>
<dbReference type="EC" id="2.4.2.28" evidence="4"/>
<dbReference type="InterPro" id="IPR035994">
    <property type="entry name" value="Nucleoside_phosphorylase_sf"/>
</dbReference>
<evidence type="ECO:0000256" key="4">
    <source>
        <dbReference type="HAMAP-Rule" id="MF_03155"/>
    </source>
</evidence>
<gene>
    <name evidence="6" type="ORF">CC85DRAFT_283805</name>
</gene>
<sequence length="302" mass="32332">MAPSKVLVGVIGGSGLYHLDNLTFVKKVDVTTPWGKPSSPITISALPNGAEIAFISRHGPHHTITPSEVPVRANIAALKSLGVQAIVAFSAVGSLREEIAPGHFVIPDQIIDRTKGIRADTFFRGEGVVVHSMFGDPFSGQLNAFIKPRVEKILAELGGGAALHTGKTVVCMEGPAFSTRAESLMYRQWGGDIINMSVIPEAKLARECEIDYSLICTATDYDAWRVGEAPVTVEEVVKTLHTNAGNSRAVAAGILEEVYAHVSAGELTEIAGSMKFACITRAESQPKAAREKFAFILPEYFS</sequence>
<dbReference type="InterPro" id="IPR018099">
    <property type="entry name" value="Purine_phosphorylase-2_CS"/>
</dbReference>
<dbReference type="AlphaFoldDB" id="A0A0J0XT78"/>
<organism evidence="6 7">
    <name type="scientific">Cutaneotrichosporon oleaginosum</name>
    <dbReference type="NCBI Taxonomy" id="879819"/>
    <lineage>
        <taxon>Eukaryota</taxon>
        <taxon>Fungi</taxon>
        <taxon>Dikarya</taxon>
        <taxon>Basidiomycota</taxon>
        <taxon>Agaricomycotina</taxon>
        <taxon>Tremellomycetes</taxon>
        <taxon>Trichosporonales</taxon>
        <taxon>Trichosporonaceae</taxon>
        <taxon>Cutaneotrichosporon</taxon>
    </lineage>
</organism>
<dbReference type="EMBL" id="KQ087188">
    <property type="protein sequence ID" value="KLT44293.1"/>
    <property type="molecule type" value="Genomic_DNA"/>
</dbReference>
<dbReference type="Gene3D" id="3.40.50.1580">
    <property type="entry name" value="Nucleoside phosphorylase domain"/>
    <property type="match status" value="1"/>
</dbReference>
<dbReference type="NCBIfam" id="TIGR01694">
    <property type="entry name" value="MTAP"/>
    <property type="match status" value="1"/>
</dbReference>
<keyword evidence="4" id="KW-0539">Nucleus</keyword>
<dbReference type="GO" id="GO:0005634">
    <property type="term" value="C:nucleus"/>
    <property type="evidence" value="ECO:0007669"/>
    <property type="project" value="UniProtKB-SubCell"/>
</dbReference>